<feature type="transmembrane region" description="Helical" evidence="2">
    <location>
        <begin position="200"/>
        <end position="219"/>
    </location>
</feature>
<feature type="transmembrane region" description="Helical" evidence="2">
    <location>
        <begin position="176"/>
        <end position="194"/>
    </location>
</feature>
<evidence type="ECO:0000256" key="2">
    <source>
        <dbReference type="SAM" id="Phobius"/>
    </source>
</evidence>
<feature type="coiled-coil region" evidence="1">
    <location>
        <begin position="226"/>
        <end position="253"/>
    </location>
</feature>
<comment type="caution">
    <text evidence="3">The sequence shown here is derived from an EMBL/GenBank/DDBJ whole genome shotgun (WGS) entry which is preliminary data.</text>
</comment>
<dbReference type="Pfam" id="PF14965">
    <property type="entry name" value="BRI3BP"/>
    <property type="match status" value="1"/>
</dbReference>
<dbReference type="PANTHER" id="PTHR14550:SF2">
    <property type="entry name" value="TRANSMEMBRANE PROTEIN 109"/>
    <property type="match status" value="1"/>
</dbReference>
<dbReference type="EMBL" id="JANPWB010000007">
    <property type="protein sequence ID" value="KAJ1168599.1"/>
    <property type="molecule type" value="Genomic_DNA"/>
</dbReference>
<proteinExistence type="predicted"/>
<keyword evidence="2" id="KW-0812">Transmembrane</keyword>
<feature type="transmembrane region" description="Helical" evidence="2">
    <location>
        <begin position="101"/>
        <end position="120"/>
    </location>
</feature>
<evidence type="ECO:0008006" key="5">
    <source>
        <dbReference type="Google" id="ProtNLM"/>
    </source>
</evidence>
<protein>
    <recommendedName>
        <fullName evidence="5">Transmembrane protein 109</fullName>
    </recommendedName>
</protein>
<evidence type="ECO:0000256" key="1">
    <source>
        <dbReference type="SAM" id="Coils"/>
    </source>
</evidence>
<keyword evidence="2" id="KW-1133">Transmembrane helix</keyword>
<keyword evidence="1" id="KW-0175">Coiled coil</keyword>
<name>A0AAV7SWX4_PLEWA</name>
<evidence type="ECO:0000313" key="3">
    <source>
        <dbReference type="EMBL" id="KAJ1168599.1"/>
    </source>
</evidence>
<organism evidence="3 4">
    <name type="scientific">Pleurodeles waltl</name>
    <name type="common">Iberian ribbed newt</name>
    <dbReference type="NCBI Taxonomy" id="8319"/>
    <lineage>
        <taxon>Eukaryota</taxon>
        <taxon>Metazoa</taxon>
        <taxon>Chordata</taxon>
        <taxon>Craniata</taxon>
        <taxon>Vertebrata</taxon>
        <taxon>Euteleostomi</taxon>
        <taxon>Amphibia</taxon>
        <taxon>Batrachia</taxon>
        <taxon>Caudata</taxon>
        <taxon>Salamandroidea</taxon>
        <taxon>Salamandridae</taxon>
        <taxon>Pleurodelinae</taxon>
        <taxon>Pleurodeles</taxon>
    </lineage>
</organism>
<dbReference type="PANTHER" id="PTHR14550">
    <property type="entry name" value="TRANSMEMBRANE PROTEIN 109"/>
    <property type="match status" value="1"/>
</dbReference>
<dbReference type="GO" id="GO:0042771">
    <property type="term" value="P:intrinsic apoptotic signaling pathway in response to DNA damage by p53 class mediator"/>
    <property type="evidence" value="ECO:0007669"/>
    <property type="project" value="TreeGrafter"/>
</dbReference>
<dbReference type="Proteomes" id="UP001066276">
    <property type="component" value="Chromosome 4_1"/>
</dbReference>
<dbReference type="GO" id="GO:0071480">
    <property type="term" value="P:cellular response to gamma radiation"/>
    <property type="evidence" value="ECO:0007669"/>
    <property type="project" value="InterPro"/>
</dbReference>
<gene>
    <name evidence="3" type="ORF">NDU88_000519</name>
</gene>
<evidence type="ECO:0000313" key="4">
    <source>
        <dbReference type="Proteomes" id="UP001066276"/>
    </source>
</evidence>
<keyword evidence="2" id="KW-0472">Membrane</keyword>
<feature type="transmembrane region" description="Helical" evidence="2">
    <location>
        <begin position="148"/>
        <end position="169"/>
    </location>
</feature>
<feature type="transmembrane region" description="Helical" evidence="2">
    <location>
        <begin position="31"/>
        <end position="52"/>
    </location>
</feature>
<accession>A0AAV7SWX4</accession>
<keyword evidence="4" id="KW-1185">Reference proteome</keyword>
<reference evidence="3" key="1">
    <citation type="journal article" date="2022" name="bioRxiv">
        <title>Sequencing and chromosome-scale assembly of the giantPleurodeles waltlgenome.</title>
        <authorList>
            <person name="Brown T."/>
            <person name="Elewa A."/>
            <person name="Iarovenko S."/>
            <person name="Subramanian E."/>
            <person name="Araus A.J."/>
            <person name="Petzold A."/>
            <person name="Susuki M."/>
            <person name="Suzuki K.-i.T."/>
            <person name="Hayashi T."/>
            <person name="Toyoda A."/>
            <person name="Oliveira C."/>
            <person name="Osipova E."/>
            <person name="Leigh N.D."/>
            <person name="Simon A."/>
            <person name="Yun M.H."/>
        </authorList>
    </citation>
    <scope>NUCLEOTIDE SEQUENCE</scope>
    <source>
        <strain evidence="3">20211129_DDA</strain>
        <tissue evidence="3">Liver</tissue>
    </source>
</reference>
<dbReference type="AlphaFoldDB" id="A0AAV7SWX4"/>
<sequence>MGAPLYPWMCKLVRVWPVLRIPCGPTERRGLLLQACVAALLVCTISHIPSVAAQPKTQARNGGEARFPEFLNRVSRTVREMVVYVTGEETLRSVTEVLSNLIWILCTGISHGLITISGLLRQLLDVVGLDGKEISSFIGLSPEQVQHILLWATLAFLGYWMMSLVLGMVLSLLARLLWGLKIFLFLLAFFYLVTTVSDPHLLATSLMGLVGLYALLGWASSGSRSSGKLEAKVRSLERQVEDLRMRQRRKKDDY</sequence>
<dbReference type="InterPro" id="IPR039492">
    <property type="entry name" value="TMEM109"/>
</dbReference>